<dbReference type="PANTHER" id="PTHR18952">
    <property type="entry name" value="CARBONIC ANHYDRASE"/>
    <property type="match status" value="1"/>
</dbReference>
<dbReference type="InterPro" id="IPR001148">
    <property type="entry name" value="CA_dom"/>
</dbReference>
<dbReference type="PANTHER" id="PTHR18952:SF114">
    <property type="entry name" value="CARBONIC ANHYDRASE 3, ISOFORM A"/>
    <property type="match status" value="1"/>
</dbReference>
<keyword evidence="4" id="KW-1185">Reference proteome</keyword>
<dbReference type="Gene3D" id="3.10.200.10">
    <property type="entry name" value="Alpha carbonic anhydrase"/>
    <property type="match status" value="1"/>
</dbReference>
<reference evidence="3" key="1">
    <citation type="submission" date="2022-01" db="EMBL/GenBank/DDBJ databases">
        <authorList>
            <person name="King R."/>
        </authorList>
    </citation>
    <scope>NUCLEOTIDE SEQUENCE</scope>
</reference>
<dbReference type="OrthoDB" id="429145at2759"/>
<dbReference type="GO" id="GO:0004089">
    <property type="term" value="F:carbonate dehydratase activity"/>
    <property type="evidence" value="ECO:0007669"/>
    <property type="project" value="InterPro"/>
</dbReference>
<gene>
    <name evidence="3" type="ORF">PHYEVI_LOCUS10044</name>
</gene>
<accession>A0A9N9XSS9</accession>
<organism evidence="3 4">
    <name type="scientific">Phyllotreta striolata</name>
    <name type="common">Striped flea beetle</name>
    <name type="synonym">Crioceris striolata</name>
    <dbReference type="NCBI Taxonomy" id="444603"/>
    <lineage>
        <taxon>Eukaryota</taxon>
        <taxon>Metazoa</taxon>
        <taxon>Ecdysozoa</taxon>
        <taxon>Arthropoda</taxon>
        <taxon>Hexapoda</taxon>
        <taxon>Insecta</taxon>
        <taxon>Pterygota</taxon>
        <taxon>Neoptera</taxon>
        <taxon>Endopterygota</taxon>
        <taxon>Coleoptera</taxon>
        <taxon>Polyphaga</taxon>
        <taxon>Cucujiformia</taxon>
        <taxon>Chrysomeloidea</taxon>
        <taxon>Chrysomelidae</taxon>
        <taxon>Galerucinae</taxon>
        <taxon>Alticini</taxon>
        <taxon>Phyllotreta</taxon>
    </lineage>
</organism>
<dbReference type="CDD" id="cd00326">
    <property type="entry name" value="alpha_CA"/>
    <property type="match status" value="1"/>
</dbReference>
<dbReference type="SMART" id="SM01057">
    <property type="entry name" value="Carb_anhydrase"/>
    <property type="match status" value="1"/>
</dbReference>
<name>A0A9N9XSS9_PHYSR</name>
<dbReference type="Proteomes" id="UP001153712">
    <property type="component" value="Chromosome 7"/>
</dbReference>
<dbReference type="SUPFAM" id="SSF51069">
    <property type="entry name" value="Carbonic anhydrase"/>
    <property type="match status" value="1"/>
</dbReference>
<dbReference type="Pfam" id="PF00194">
    <property type="entry name" value="Carb_anhydrase"/>
    <property type="match status" value="1"/>
</dbReference>
<dbReference type="AlphaFoldDB" id="A0A9N9XSS9"/>
<dbReference type="InterPro" id="IPR036398">
    <property type="entry name" value="CA_dom_sf"/>
</dbReference>
<dbReference type="PROSITE" id="PS51144">
    <property type="entry name" value="ALPHA_CA_2"/>
    <property type="match status" value="1"/>
</dbReference>
<feature type="domain" description="Alpha-carbonic anhydrase" evidence="2">
    <location>
        <begin position="29"/>
        <end position="285"/>
    </location>
</feature>
<dbReference type="GO" id="GO:0008270">
    <property type="term" value="F:zinc ion binding"/>
    <property type="evidence" value="ECO:0007669"/>
    <property type="project" value="InterPro"/>
</dbReference>
<proteinExistence type="inferred from homology"/>
<dbReference type="GO" id="GO:0005737">
    <property type="term" value="C:cytoplasm"/>
    <property type="evidence" value="ECO:0007669"/>
    <property type="project" value="TreeGrafter"/>
</dbReference>
<evidence type="ECO:0000259" key="2">
    <source>
        <dbReference type="PROSITE" id="PS51144"/>
    </source>
</evidence>
<sequence>MTGGTSAGVSKNICNCEPAEDEVVEEMEKNGDEDAHMLVEDWRLHKFQSPIELTHDDSIDHDHFEPLEFHGHWDEGGDATFTNNGFTATLRFMNRELPSLRGGPLHEDEFVFEQLHFHWSDDDHSGCEHIFEGRAYSMEAHAVHYNAKYKNFQEAQDKHDGLAVVAFFIQATDNVDNPCFNKLSSAVMDIAKVNSLTTVQTDCLTWIKEVAQCKGYYTYQGSLTTEPYTESVTWILYSTPIHVSREQVAHFRNMKSTPCEKFSIIKNVRPIQTPPMHKKLNILYARSHRSSSPSPARGSE</sequence>
<evidence type="ECO:0000256" key="1">
    <source>
        <dbReference type="ARBA" id="ARBA00010718"/>
    </source>
</evidence>
<dbReference type="EMBL" id="OU900100">
    <property type="protein sequence ID" value="CAG9863760.1"/>
    <property type="molecule type" value="Genomic_DNA"/>
</dbReference>
<comment type="similarity">
    <text evidence="1">Belongs to the alpha-carbonic anhydrase family.</text>
</comment>
<dbReference type="InterPro" id="IPR023561">
    <property type="entry name" value="Carbonic_anhydrase_a-class"/>
</dbReference>
<evidence type="ECO:0000313" key="4">
    <source>
        <dbReference type="Proteomes" id="UP001153712"/>
    </source>
</evidence>
<evidence type="ECO:0000313" key="3">
    <source>
        <dbReference type="EMBL" id="CAG9863760.1"/>
    </source>
</evidence>
<protein>
    <recommendedName>
        <fullName evidence="2">Alpha-carbonic anhydrase domain-containing protein</fullName>
    </recommendedName>
</protein>